<dbReference type="NCBIfam" id="TIGR04126">
    <property type="entry name" value="PGF_CTERM"/>
    <property type="match status" value="1"/>
</dbReference>
<evidence type="ECO:0000256" key="3">
    <source>
        <dbReference type="SAM" id="Phobius"/>
    </source>
</evidence>
<dbReference type="GO" id="GO:0030115">
    <property type="term" value="C:S-layer"/>
    <property type="evidence" value="ECO:0007669"/>
    <property type="project" value="UniProtKB-SubCell"/>
</dbReference>
<evidence type="ECO:0000259" key="4">
    <source>
        <dbReference type="Pfam" id="PF18204"/>
    </source>
</evidence>
<dbReference type="Pfam" id="PF18204">
    <property type="entry name" value="PGF-CTERM"/>
    <property type="match status" value="1"/>
</dbReference>
<dbReference type="GeneID" id="79413157"/>
<dbReference type="AlphaFoldDB" id="A0A4D6HC82"/>
<dbReference type="SUPFAM" id="SSF49478">
    <property type="entry name" value="Cna protein B-type domain"/>
    <property type="match status" value="1"/>
</dbReference>
<reference evidence="5 6" key="1">
    <citation type="journal article" date="2019" name="Nat. Commun.">
        <title>A new type of DNA phosphorothioation-based antiviral system in archaea.</title>
        <authorList>
            <person name="Xiong L."/>
            <person name="Liu S."/>
            <person name="Chen S."/>
            <person name="Xiao Y."/>
            <person name="Zhu B."/>
            <person name="Gao Y."/>
            <person name="Zhang Y."/>
            <person name="Chen B."/>
            <person name="Luo J."/>
            <person name="Deng Z."/>
            <person name="Chen X."/>
            <person name="Wang L."/>
            <person name="Chen S."/>
        </authorList>
    </citation>
    <scope>NUCLEOTIDE SEQUENCE [LARGE SCALE GENOMIC DNA]</scope>
    <source>
        <strain evidence="5 6">CBA1105</strain>
    </source>
</reference>
<proteinExistence type="predicted"/>
<keyword evidence="6" id="KW-1185">Reference proteome</keyword>
<keyword evidence="3" id="KW-0812">Transmembrane</keyword>
<dbReference type="STRING" id="1457250.GCA_000755225_01345"/>
<feature type="region of interest" description="Disordered" evidence="2">
    <location>
        <begin position="357"/>
        <end position="386"/>
    </location>
</feature>
<feature type="domain" description="PGF-CTERM archaeal protein-sorting signal" evidence="4">
    <location>
        <begin position="390"/>
        <end position="411"/>
    </location>
</feature>
<protein>
    <submittedName>
        <fullName evidence="5">PGF-CTERM sorting domain-containing protein</fullName>
    </submittedName>
</protein>
<dbReference type="Proteomes" id="UP000296706">
    <property type="component" value="Chromosome"/>
</dbReference>
<evidence type="ECO:0000256" key="1">
    <source>
        <dbReference type="ARBA" id="ARBA00022729"/>
    </source>
</evidence>
<evidence type="ECO:0000313" key="5">
    <source>
        <dbReference type="EMBL" id="QCC51151.1"/>
    </source>
</evidence>
<dbReference type="Gene3D" id="2.60.40.1120">
    <property type="entry name" value="Carboxypeptidase-like, regulatory domain"/>
    <property type="match status" value="1"/>
</dbReference>
<evidence type="ECO:0000256" key="2">
    <source>
        <dbReference type="SAM" id="MobiDB-lite"/>
    </source>
</evidence>
<dbReference type="OrthoDB" id="205784at2157"/>
<dbReference type="KEGG" id="hsn:DV733_07805"/>
<dbReference type="RefSeq" id="WP_049995235.1">
    <property type="nucleotide sequence ID" value="NZ_CP031310.1"/>
</dbReference>
<sequence length="412" mass="42917">MDTKPARASVLALLLIASVAVGGIGTATADTAVKVTVVTQGGNPVSGATLNATWDGGSTTATTVSNGQTFIDVPEDKEVAIEVQSDSYVRNDPYVIENPGDVGDDGVEIGVYEDALATITVENTQGNAVPNAEVTLVKNDFAVIDGKTDQNGQIESDYIEVGTDEPYELTVEKRGYLSNTTTLQVQGHVRPTVTLQRGQVQASITVVDPYFDPPRPIENVTVQVGSVATSQTLSNGAQTFQVPVNSEPTVALSKPGYASSEAALVVEESSVDETFYISRAPNLTVDRSADQVVVGENVELNVTDEYDDPVPNATVTLDGTEVGTTNVRGLVTVPVESAGELTYTVTAKGTSESVTVVGFDPDATDTPSPTTEQPTTETTEADDTGSAFGPGFGVVAALVGLLALVALGRRRQ</sequence>
<keyword evidence="3" id="KW-1133">Transmembrane helix</keyword>
<organism evidence="5 6">
    <name type="scientific">Halapricum salinum</name>
    <dbReference type="NCBI Taxonomy" id="1457250"/>
    <lineage>
        <taxon>Archaea</taxon>
        <taxon>Methanobacteriati</taxon>
        <taxon>Methanobacteriota</taxon>
        <taxon>Stenosarchaea group</taxon>
        <taxon>Halobacteria</taxon>
        <taxon>Halobacteriales</taxon>
        <taxon>Haloarculaceae</taxon>
        <taxon>Halapricum</taxon>
    </lineage>
</organism>
<evidence type="ECO:0000313" key="6">
    <source>
        <dbReference type="Proteomes" id="UP000296706"/>
    </source>
</evidence>
<feature type="transmembrane region" description="Helical" evidence="3">
    <location>
        <begin position="387"/>
        <end position="407"/>
    </location>
</feature>
<dbReference type="GO" id="GO:0005886">
    <property type="term" value="C:plasma membrane"/>
    <property type="evidence" value="ECO:0007669"/>
    <property type="project" value="UniProtKB-SubCell"/>
</dbReference>
<dbReference type="InterPro" id="IPR026371">
    <property type="entry name" value="PGF_CTERM"/>
</dbReference>
<feature type="compositionally biased region" description="Low complexity" evidence="2">
    <location>
        <begin position="360"/>
        <end position="378"/>
    </location>
</feature>
<keyword evidence="1" id="KW-0732">Signal</keyword>
<keyword evidence="3" id="KW-0472">Membrane</keyword>
<accession>A0A4D6HC82</accession>
<name>A0A4D6HC82_9EURY</name>
<dbReference type="EMBL" id="CP031310">
    <property type="protein sequence ID" value="QCC51151.1"/>
    <property type="molecule type" value="Genomic_DNA"/>
</dbReference>
<gene>
    <name evidence="5" type="ORF">DV733_07805</name>
</gene>